<evidence type="ECO:0000313" key="2">
    <source>
        <dbReference type="Proteomes" id="UP000054248"/>
    </source>
</evidence>
<name>A0A0C3QF61_9AGAM</name>
<reference evidence="2" key="2">
    <citation type="submission" date="2015-01" db="EMBL/GenBank/DDBJ databases">
        <title>Evolutionary Origins and Diversification of the Mycorrhizal Mutualists.</title>
        <authorList>
            <consortium name="DOE Joint Genome Institute"/>
            <consortium name="Mycorrhizal Genomics Consortium"/>
            <person name="Kohler A."/>
            <person name="Kuo A."/>
            <person name="Nagy L.G."/>
            <person name="Floudas D."/>
            <person name="Copeland A."/>
            <person name="Barry K.W."/>
            <person name="Cichocki N."/>
            <person name="Veneault-Fourrey C."/>
            <person name="LaButti K."/>
            <person name="Lindquist E.A."/>
            <person name="Lipzen A."/>
            <person name="Lundell T."/>
            <person name="Morin E."/>
            <person name="Murat C."/>
            <person name="Riley R."/>
            <person name="Ohm R."/>
            <person name="Sun H."/>
            <person name="Tunlid A."/>
            <person name="Henrissat B."/>
            <person name="Grigoriev I.V."/>
            <person name="Hibbett D.S."/>
            <person name="Martin F."/>
        </authorList>
    </citation>
    <scope>NUCLEOTIDE SEQUENCE [LARGE SCALE GENOMIC DNA]</scope>
    <source>
        <strain evidence="2">MUT 4182</strain>
    </source>
</reference>
<dbReference type="Proteomes" id="UP000054248">
    <property type="component" value="Unassembled WGS sequence"/>
</dbReference>
<dbReference type="AlphaFoldDB" id="A0A0C3QF61"/>
<proteinExistence type="predicted"/>
<evidence type="ECO:0000313" key="1">
    <source>
        <dbReference type="EMBL" id="KIO29960.1"/>
    </source>
</evidence>
<sequence>MKDVAQEARRRRNDRGYKEGSWPDVLEGLGLEHVPKEEKRKWLLEKRAMIKKR</sequence>
<reference evidence="1 2" key="1">
    <citation type="submission" date="2014-04" db="EMBL/GenBank/DDBJ databases">
        <authorList>
            <consortium name="DOE Joint Genome Institute"/>
            <person name="Kuo A."/>
            <person name="Girlanda M."/>
            <person name="Perotto S."/>
            <person name="Kohler A."/>
            <person name="Nagy L.G."/>
            <person name="Floudas D."/>
            <person name="Copeland A."/>
            <person name="Barry K.W."/>
            <person name="Cichocki N."/>
            <person name="Veneault-Fourrey C."/>
            <person name="LaButti K."/>
            <person name="Lindquist E.A."/>
            <person name="Lipzen A."/>
            <person name="Lundell T."/>
            <person name="Morin E."/>
            <person name="Murat C."/>
            <person name="Sun H."/>
            <person name="Tunlid A."/>
            <person name="Henrissat B."/>
            <person name="Grigoriev I.V."/>
            <person name="Hibbett D.S."/>
            <person name="Martin F."/>
            <person name="Nordberg H.P."/>
            <person name="Cantor M.N."/>
            <person name="Hua S.X."/>
        </authorList>
    </citation>
    <scope>NUCLEOTIDE SEQUENCE [LARGE SCALE GENOMIC DNA]</scope>
    <source>
        <strain evidence="1 2">MUT 4182</strain>
    </source>
</reference>
<accession>A0A0C3QF61</accession>
<dbReference type="EMBL" id="KN822977">
    <property type="protein sequence ID" value="KIO29960.1"/>
    <property type="molecule type" value="Genomic_DNA"/>
</dbReference>
<keyword evidence="2" id="KW-1185">Reference proteome</keyword>
<dbReference type="HOGENOM" id="CLU_3070422_0_0_1"/>
<gene>
    <name evidence="1" type="ORF">M407DRAFT_242462</name>
</gene>
<organism evidence="1 2">
    <name type="scientific">Tulasnella calospora MUT 4182</name>
    <dbReference type="NCBI Taxonomy" id="1051891"/>
    <lineage>
        <taxon>Eukaryota</taxon>
        <taxon>Fungi</taxon>
        <taxon>Dikarya</taxon>
        <taxon>Basidiomycota</taxon>
        <taxon>Agaricomycotina</taxon>
        <taxon>Agaricomycetes</taxon>
        <taxon>Cantharellales</taxon>
        <taxon>Tulasnellaceae</taxon>
        <taxon>Tulasnella</taxon>
    </lineage>
</organism>
<protein>
    <submittedName>
        <fullName evidence="1">Uncharacterized protein</fullName>
    </submittedName>
</protein>